<feature type="transmembrane region" description="Helical" evidence="5">
    <location>
        <begin position="177"/>
        <end position="200"/>
    </location>
</feature>
<proteinExistence type="predicted"/>
<comment type="caution">
    <text evidence="7">The sequence shown here is derived from an EMBL/GenBank/DDBJ whole genome shotgun (WGS) entry which is preliminary data.</text>
</comment>
<dbReference type="AlphaFoldDB" id="A0A0R2U3H8"/>
<evidence type="ECO:0000313" key="7">
    <source>
        <dbReference type="EMBL" id="KRO91939.1"/>
    </source>
</evidence>
<dbReference type="Pfam" id="PF04893">
    <property type="entry name" value="Yip1"/>
    <property type="match status" value="1"/>
</dbReference>
<protein>
    <recommendedName>
        <fullName evidence="6">Yip1 domain-containing protein</fullName>
    </recommendedName>
</protein>
<accession>A0A0R2U3H8</accession>
<evidence type="ECO:0000313" key="8">
    <source>
        <dbReference type="Proteomes" id="UP000051213"/>
    </source>
</evidence>
<feature type="domain" description="Yip1" evidence="6">
    <location>
        <begin position="11"/>
        <end position="228"/>
    </location>
</feature>
<evidence type="ECO:0000256" key="4">
    <source>
        <dbReference type="ARBA" id="ARBA00023136"/>
    </source>
</evidence>
<evidence type="ECO:0000256" key="5">
    <source>
        <dbReference type="SAM" id="Phobius"/>
    </source>
</evidence>
<keyword evidence="2 5" id="KW-0812">Transmembrane</keyword>
<feature type="transmembrane region" description="Helical" evidence="5">
    <location>
        <begin position="29"/>
        <end position="49"/>
    </location>
</feature>
<name>A0A0R2U3H8_9GAMM</name>
<evidence type="ECO:0000259" key="6">
    <source>
        <dbReference type="Pfam" id="PF04893"/>
    </source>
</evidence>
<keyword evidence="4 5" id="KW-0472">Membrane</keyword>
<feature type="transmembrane region" description="Helical" evidence="5">
    <location>
        <begin position="212"/>
        <end position="232"/>
    </location>
</feature>
<evidence type="ECO:0000256" key="2">
    <source>
        <dbReference type="ARBA" id="ARBA00022692"/>
    </source>
</evidence>
<gene>
    <name evidence="7" type="ORF">ABS24_05355</name>
</gene>
<dbReference type="GO" id="GO:0016020">
    <property type="term" value="C:membrane"/>
    <property type="evidence" value="ECO:0007669"/>
    <property type="project" value="UniProtKB-SubCell"/>
</dbReference>
<organism evidence="7 8">
    <name type="scientific">SAR92 bacterium BACL26 MAG-121220-bin70</name>
    <dbReference type="NCBI Taxonomy" id="1655626"/>
    <lineage>
        <taxon>Bacteria</taxon>
        <taxon>Pseudomonadati</taxon>
        <taxon>Pseudomonadota</taxon>
        <taxon>Gammaproteobacteria</taxon>
        <taxon>Cellvibrionales</taxon>
        <taxon>Porticoccaceae</taxon>
        <taxon>SAR92 clade</taxon>
    </lineage>
</organism>
<dbReference type="Proteomes" id="UP000051213">
    <property type="component" value="Unassembled WGS sequence"/>
</dbReference>
<reference evidence="7 8" key="1">
    <citation type="submission" date="2015-10" db="EMBL/GenBank/DDBJ databases">
        <title>Metagenome-Assembled Genomes uncover a global brackish microbiome.</title>
        <authorList>
            <person name="Hugerth L.W."/>
            <person name="Larsson J."/>
            <person name="Alneberg J."/>
            <person name="Lindh M.V."/>
            <person name="Legrand C."/>
            <person name="Pinhassi J."/>
            <person name="Andersson A.F."/>
        </authorList>
    </citation>
    <scope>NUCLEOTIDE SEQUENCE [LARGE SCALE GENOMIC DNA]</scope>
    <source>
        <strain evidence="7">BACL26 MAG-121220-bin70</strain>
    </source>
</reference>
<evidence type="ECO:0000256" key="1">
    <source>
        <dbReference type="ARBA" id="ARBA00004141"/>
    </source>
</evidence>
<evidence type="ECO:0000256" key="3">
    <source>
        <dbReference type="ARBA" id="ARBA00022989"/>
    </source>
</evidence>
<comment type="subcellular location">
    <subcellularLocation>
        <location evidence="1">Membrane</location>
        <topology evidence="1">Multi-pass membrane protein</topology>
    </subcellularLocation>
</comment>
<feature type="transmembrane region" description="Helical" evidence="5">
    <location>
        <begin position="125"/>
        <end position="152"/>
    </location>
</feature>
<keyword evidence="3 5" id="KW-1133">Transmembrane helix</keyword>
<sequence>MSSNSLQACVDILTSPRETFDALKNKKGWSWAPFGLVIASTVALFLYYFTAVDFEWMIDQMLEQMASQKNMSSDELQATQDYMTKTSMTWSSTLGGAIGIIVINAIMAVYFYLTTKVSSPNELTYGAWYGFSWWVSMPIVVSYFLGALVIAFSNEGMVSLEDLSPTSLRFLAESSSVWYSFAGSLNLFSLWSIALGTIGLSSWLNIPSKKTFMIAVAPSLVIYAIWAIYIGFSG</sequence>
<dbReference type="EMBL" id="LICA01000397">
    <property type="protein sequence ID" value="KRO91939.1"/>
    <property type="molecule type" value="Genomic_DNA"/>
</dbReference>
<feature type="transmembrane region" description="Helical" evidence="5">
    <location>
        <begin position="93"/>
        <end position="113"/>
    </location>
</feature>
<dbReference type="InterPro" id="IPR006977">
    <property type="entry name" value="Yip1_dom"/>
</dbReference>